<feature type="chain" id="PRO_5004979471" description="Lipid/polyisoprenoid-binding YceI-like domain-containing protein" evidence="1">
    <location>
        <begin position="23"/>
        <end position="193"/>
    </location>
</feature>
<dbReference type="InterPro" id="IPR007372">
    <property type="entry name" value="Lipid/polyisoprenoid-bd_YceI"/>
</dbReference>
<dbReference type="PANTHER" id="PTHR34406:SF1">
    <property type="entry name" value="PROTEIN YCEI"/>
    <property type="match status" value="1"/>
</dbReference>
<organism evidence="3 4">
    <name type="scientific">Marinomonas ushuaiensis DSM 15871</name>
    <dbReference type="NCBI Taxonomy" id="1122207"/>
    <lineage>
        <taxon>Bacteria</taxon>
        <taxon>Pseudomonadati</taxon>
        <taxon>Pseudomonadota</taxon>
        <taxon>Gammaproteobacteria</taxon>
        <taxon>Oceanospirillales</taxon>
        <taxon>Oceanospirillaceae</taxon>
        <taxon>Marinomonas</taxon>
    </lineage>
</organism>
<keyword evidence="1" id="KW-0732">Signal</keyword>
<dbReference type="AlphaFoldDB" id="X7E8E5"/>
<dbReference type="STRING" id="1122207.MUS1_01725"/>
<dbReference type="eggNOG" id="COG2353">
    <property type="taxonomic scope" value="Bacteria"/>
</dbReference>
<evidence type="ECO:0000259" key="2">
    <source>
        <dbReference type="SMART" id="SM00867"/>
    </source>
</evidence>
<dbReference type="InterPro" id="IPR036761">
    <property type="entry name" value="TTHA0802/YceI-like_sf"/>
</dbReference>
<sequence>MNTLLKSTLFSLAIATSGFATAATYVIDDVRSGAHSQLDVKVSHLGISWVKGRFDDFSGSFEYDKDKINDSSIEVTIQTTSFDSNHAKRDKHIMSSDVLNASKYPTATFKSTSIEDMGDGKVKVNGDLNLHGVTKAISFDAALIGEGKSPWGDYRAGFEGSADLKFADFNIDTKKIGTNDFTINMFFEGKESK</sequence>
<dbReference type="RefSeq" id="WP_036158208.1">
    <property type="nucleotide sequence ID" value="NZ_JAMB01000001.1"/>
</dbReference>
<keyword evidence="4" id="KW-1185">Reference proteome</keyword>
<evidence type="ECO:0000313" key="3">
    <source>
        <dbReference type="EMBL" id="ETX12344.1"/>
    </source>
</evidence>
<reference evidence="3 4" key="1">
    <citation type="submission" date="2014-01" db="EMBL/GenBank/DDBJ databases">
        <title>Marinomonas ushuaiensis DSM 15871 Genome Sequencing.</title>
        <authorList>
            <person name="Lai Q."/>
            <person name="Shao Z.S."/>
        </authorList>
    </citation>
    <scope>NUCLEOTIDE SEQUENCE [LARGE SCALE GENOMIC DNA]</scope>
    <source>
        <strain evidence="3 4">DSM 15871</strain>
    </source>
</reference>
<evidence type="ECO:0000313" key="4">
    <source>
        <dbReference type="Proteomes" id="UP000054058"/>
    </source>
</evidence>
<feature type="domain" description="Lipid/polyisoprenoid-binding YceI-like" evidence="2">
    <location>
        <begin position="24"/>
        <end position="190"/>
    </location>
</feature>
<dbReference type="PATRIC" id="fig|1122207.3.peg.357"/>
<dbReference type="SUPFAM" id="SSF101874">
    <property type="entry name" value="YceI-like"/>
    <property type="match status" value="1"/>
</dbReference>
<dbReference type="PANTHER" id="PTHR34406">
    <property type="entry name" value="PROTEIN YCEI"/>
    <property type="match status" value="1"/>
</dbReference>
<dbReference type="Gene3D" id="2.40.128.110">
    <property type="entry name" value="Lipid/polyisoprenoid-binding, YceI-like"/>
    <property type="match status" value="1"/>
</dbReference>
<feature type="signal peptide" evidence="1">
    <location>
        <begin position="1"/>
        <end position="22"/>
    </location>
</feature>
<dbReference type="OrthoDB" id="9811006at2"/>
<comment type="caution">
    <text evidence="3">The sequence shown here is derived from an EMBL/GenBank/DDBJ whole genome shotgun (WGS) entry which is preliminary data.</text>
</comment>
<gene>
    <name evidence="3" type="ORF">MUS1_01725</name>
</gene>
<dbReference type="Pfam" id="PF04264">
    <property type="entry name" value="YceI"/>
    <property type="match status" value="1"/>
</dbReference>
<protein>
    <recommendedName>
        <fullName evidence="2">Lipid/polyisoprenoid-binding YceI-like domain-containing protein</fullName>
    </recommendedName>
</protein>
<proteinExistence type="predicted"/>
<dbReference type="EMBL" id="JAMB01000001">
    <property type="protein sequence ID" value="ETX12344.1"/>
    <property type="molecule type" value="Genomic_DNA"/>
</dbReference>
<name>X7E8E5_9GAMM</name>
<evidence type="ECO:0000256" key="1">
    <source>
        <dbReference type="SAM" id="SignalP"/>
    </source>
</evidence>
<dbReference type="SMART" id="SM00867">
    <property type="entry name" value="YceI"/>
    <property type="match status" value="1"/>
</dbReference>
<accession>X7E8E5</accession>
<dbReference type="Proteomes" id="UP000054058">
    <property type="component" value="Unassembled WGS sequence"/>
</dbReference>